<dbReference type="EMBL" id="LGKO01000002">
    <property type="protein sequence ID" value="KPL83973.1"/>
    <property type="molecule type" value="Genomic_DNA"/>
</dbReference>
<feature type="compositionally biased region" description="Pro residues" evidence="1">
    <location>
        <begin position="599"/>
        <end position="609"/>
    </location>
</feature>
<evidence type="ECO:0008006" key="4">
    <source>
        <dbReference type="Google" id="ProtNLM"/>
    </source>
</evidence>
<dbReference type="Proteomes" id="UP000050544">
    <property type="component" value="Unassembled WGS sequence"/>
</dbReference>
<evidence type="ECO:0000256" key="1">
    <source>
        <dbReference type="SAM" id="MobiDB-lite"/>
    </source>
</evidence>
<gene>
    <name evidence="2" type="ORF">SE15_01865</name>
</gene>
<protein>
    <recommendedName>
        <fullName evidence="4">Transglycosylase SLT domain-containing protein</fullName>
    </recommendedName>
</protein>
<proteinExistence type="predicted"/>
<dbReference type="STRING" id="869279.SE15_01865"/>
<accession>A0A0P6XMD3</accession>
<organism evidence="2 3">
    <name type="scientific">Thermanaerothrix daxensis</name>
    <dbReference type="NCBI Taxonomy" id="869279"/>
    <lineage>
        <taxon>Bacteria</taxon>
        <taxon>Bacillati</taxon>
        <taxon>Chloroflexota</taxon>
        <taxon>Anaerolineae</taxon>
        <taxon>Anaerolineales</taxon>
        <taxon>Anaerolineaceae</taxon>
        <taxon>Thermanaerothrix</taxon>
    </lineage>
</organism>
<dbReference type="RefSeq" id="WP_054520398.1">
    <property type="nucleotide sequence ID" value="NZ_LGKO01000002.1"/>
</dbReference>
<name>A0A0P6XMD3_9CHLR</name>
<comment type="caution">
    <text evidence="2">The sequence shown here is derived from an EMBL/GenBank/DDBJ whole genome shotgun (WGS) entry which is preliminary data.</text>
</comment>
<dbReference type="Gene3D" id="1.10.530.10">
    <property type="match status" value="1"/>
</dbReference>
<feature type="region of interest" description="Disordered" evidence="1">
    <location>
        <begin position="577"/>
        <end position="630"/>
    </location>
</feature>
<dbReference type="AlphaFoldDB" id="A0A0P6XMD3"/>
<evidence type="ECO:0000313" key="3">
    <source>
        <dbReference type="Proteomes" id="UP000050544"/>
    </source>
</evidence>
<sequence>MIRKLTWSGGIGLIALIWLIILPLRAVQAEDPTPTPEPYARRTTLTYDYTAYRWWVVEWRTNWIACELVIEHEGLPFPDEIRTWCASHVYNLWRNTQPCVLATPDQPLTTCPGYYLHLAEQWQASREVEVELPLPSVWLSLDGCTADLPPGQCDRLPLLRLEAEEPLPNEMIIAINGILGDEPFACRGSTCIVPLRPTGLQGETLEFWADSSYGDSSPRYTALVRVLPRGDFMAPEGRTDQTPYYYVDILSSQWRGGTQASCAETWQSFPEPGGPPPWLSTPNDPQGLYSSLTLYYLAGILISRGEVDASDCPAGGLQEPLVANTCGMQRAYDLVLEWQNRFDEEIWRVAQESGVPAQLLKNIFTRESQFWPGIYRTYREAGLGQLTENGADTLLLWNPTFFAQFCPLVLHQSRCDLGFGNLKAEEQAMLRGALVRQVNASCPDCPAGIDLTQTRYSVHVFAEGLKANCEQVGRLISNLTGRMAGEVSSYTDLWRFTLVNYNAGPGCLLRALRGAYSAGDPLDWEHVAAHLEPACQGAIDYVRDISERLSGIQPTPTSWVYPGQTPPSPPLVVAPTAISAPTPDRTPTPGGPTTTPAPGYYPPIIPGPTQPGGYPEPGFTSTPGSGYPGP</sequence>
<evidence type="ECO:0000313" key="2">
    <source>
        <dbReference type="EMBL" id="KPL83973.1"/>
    </source>
</evidence>
<reference evidence="2 3" key="1">
    <citation type="submission" date="2015-07" db="EMBL/GenBank/DDBJ databases">
        <title>Whole genome sequence of Thermanaerothrix daxensis DSM 23592.</title>
        <authorList>
            <person name="Hemp J."/>
            <person name="Ward L.M."/>
            <person name="Pace L.A."/>
            <person name="Fischer W.W."/>
        </authorList>
    </citation>
    <scope>NUCLEOTIDE SEQUENCE [LARGE SCALE GENOMIC DNA]</scope>
    <source>
        <strain evidence="2 3">GNS-1</strain>
    </source>
</reference>
<keyword evidence="3" id="KW-1185">Reference proteome</keyword>
<dbReference type="OrthoDB" id="160265at2"/>